<comment type="subcellular location">
    <subcellularLocation>
        <location evidence="1">Cell membrane</location>
        <topology evidence="1">Multi-pass membrane protein</topology>
    </subcellularLocation>
</comment>
<accession>A0ABS6FB68</accession>
<gene>
    <name evidence="7" type="ORF">KQI82_07705</name>
</gene>
<feature type="transmembrane region" description="Helical" evidence="6">
    <location>
        <begin position="12"/>
        <end position="31"/>
    </location>
</feature>
<keyword evidence="4 6" id="KW-1133">Transmembrane helix</keyword>
<sequence>MRQNDFRSAAPVWAALSPLVLWLAVIAAYAYEDGMTIFTWMGRFSQVLERPFSIGWTAHTPKFMLVSLIIYAFGIALYYSGRENRRPGEEYGSAKWGDPRALCRKYMDHQHKDANIILTQRVRLGMDGYVTQRNMNVLVIGGSGSGKTRYFCKPGLYSANCSYLVTDPKGELLKAAGGLLLSLGYEVRVFNLIDPEQSDCYNPFVYVREEKDVLSLIDNLIKNTTPRNASSNDPFWEKAEVALDSALMLYLIHEAPQDEQNFETMIYMMNFADVREEDEQYRSPLDMLFRALEEEQPAHVAVKQYKVFKQAAGKTAKSILVTAAVRLAAFNIPQYAAMTSMDEMDFGSLGERKRAIFCVIPVNDSSMNYLVGMLYTQCFQELYRRADLKYNGRLPVPVRVIQDEWANVAQPESYPKILATCRSYNIGLNIIVQNVQQIKALYEKEHESIIGNCDTLLFLGGGNEPASLEFIVKLLGRETLATRTRGLTKGRNGSSTTNYQQTGRDLMTVDEVRKLDTNKAILFIRGEDPVIDRKYNLKRHPNIKLTSDGKAKPYIHKPQGVPDYALPDLPYAFKSLNDYEFIDMEENEHEQTEEQRHDEA</sequence>
<evidence type="ECO:0000256" key="2">
    <source>
        <dbReference type="ARBA" id="ARBA00022475"/>
    </source>
</evidence>
<evidence type="ECO:0000256" key="6">
    <source>
        <dbReference type="SAM" id="Phobius"/>
    </source>
</evidence>
<dbReference type="Proteomes" id="UP000787672">
    <property type="component" value="Unassembled WGS sequence"/>
</dbReference>
<keyword evidence="2" id="KW-1003">Cell membrane</keyword>
<dbReference type="RefSeq" id="WP_216632237.1">
    <property type="nucleotide sequence ID" value="NZ_JAHLQN010000001.1"/>
</dbReference>
<reference evidence="7 8" key="1">
    <citation type="submission" date="2021-06" db="EMBL/GenBank/DDBJ databases">
        <authorList>
            <person name="Sun Q."/>
            <person name="Li D."/>
        </authorList>
    </citation>
    <scope>NUCLEOTIDE SEQUENCE [LARGE SCALE GENOMIC DNA]</scope>
    <source>
        <strain evidence="7 8">MSJ-2</strain>
    </source>
</reference>
<keyword evidence="8" id="KW-1185">Reference proteome</keyword>
<protein>
    <submittedName>
        <fullName evidence="7">Type IV secretory system conjugative DNA transfer family protein</fullName>
    </submittedName>
</protein>
<evidence type="ECO:0000256" key="3">
    <source>
        <dbReference type="ARBA" id="ARBA00022692"/>
    </source>
</evidence>
<comment type="caution">
    <text evidence="7">The sequence shown here is derived from an EMBL/GenBank/DDBJ whole genome shotgun (WGS) entry which is preliminary data.</text>
</comment>
<evidence type="ECO:0000256" key="5">
    <source>
        <dbReference type="ARBA" id="ARBA00023136"/>
    </source>
</evidence>
<evidence type="ECO:0000313" key="8">
    <source>
        <dbReference type="Proteomes" id="UP000787672"/>
    </source>
</evidence>
<dbReference type="PANTHER" id="PTHR37937:SF1">
    <property type="entry name" value="CONJUGATIVE TRANSFER: DNA TRANSPORT"/>
    <property type="match status" value="1"/>
</dbReference>
<dbReference type="CDD" id="cd01127">
    <property type="entry name" value="TrwB_TraG_TraD_VirD4"/>
    <property type="match status" value="1"/>
</dbReference>
<evidence type="ECO:0000256" key="4">
    <source>
        <dbReference type="ARBA" id="ARBA00022989"/>
    </source>
</evidence>
<keyword evidence="5 6" id="KW-0472">Membrane</keyword>
<name>A0ABS6FB68_9FIRM</name>
<dbReference type="EMBL" id="JAHLQN010000001">
    <property type="protein sequence ID" value="MBU5626797.1"/>
    <property type="molecule type" value="Genomic_DNA"/>
</dbReference>
<dbReference type="Pfam" id="PF02534">
    <property type="entry name" value="T4SS-DNA_transf"/>
    <property type="match status" value="1"/>
</dbReference>
<dbReference type="PANTHER" id="PTHR37937">
    <property type="entry name" value="CONJUGATIVE TRANSFER: DNA TRANSPORT"/>
    <property type="match status" value="1"/>
</dbReference>
<keyword evidence="3 6" id="KW-0812">Transmembrane</keyword>
<dbReference type="NCBIfam" id="NF045973">
    <property type="entry name" value="conju_CD1115"/>
    <property type="match status" value="1"/>
</dbReference>
<evidence type="ECO:0000313" key="7">
    <source>
        <dbReference type="EMBL" id="MBU5626797.1"/>
    </source>
</evidence>
<dbReference type="InterPro" id="IPR003688">
    <property type="entry name" value="TraG/VirD4"/>
</dbReference>
<evidence type="ECO:0000256" key="1">
    <source>
        <dbReference type="ARBA" id="ARBA00004651"/>
    </source>
</evidence>
<organism evidence="7 8">
    <name type="scientific">Dysosmobacter acutus</name>
    <dbReference type="NCBI Taxonomy" id="2841504"/>
    <lineage>
        <taxon>Bacteria</taxon>
        <taxon>Bacillati</taxon>
        <taxon>Bacillota</taxon>
        <taxon>Clostridia</taxon>
        <taxon>Eubacteriales</taxon>
        <taxon>Oscillospiraceae</taxon>
        <taxon>Dysosmobacter</taxon>
    </lineage>
</organism>
<dbReference type="InterPro" id="IPR051539">
    <property type="entry name" value="T4SS-coupling_protein"/>
</dbReference>
<proteinExistence type="predicted"/>